<proteinExistence type="predicted"/>
<dbReference type="PANTHER" id="PTHR43880">
    <property type="entry name" value="ALCOHOL DEHYDROGENASE"/>
    <property type="match status" value="1"/>
</dbReference>
<evidence type="ECO:0000256" key="3">
    <source>
        <dbReference type="ARBA" id="ARBA00022833"/>
    </source>
</evidence>
<name>A0ABM0SJF0_GALVR</name>
<sequence length="143" mass="15581">MNFFYIVPGDKVIPLFSPQCGKCRICKHPESNLCLKNDLGKPRGTMQDGTTRFTCRGKPAHHFVGVSTFSQYTVVDENAVAKIDAASPLEKVCLIGCGFSTGYGSAVKVAKVGMTMGHRISSTQTVQKHNGKQLLTRLRDDTS</sequence>
<dbReference type="EC" id="1.1.1.1" evidence="1"/>
<evidence type="ECO:0000256" key="2">
    <source>
        <dbReference type="ARBA" id="ARBA00022723"/>
    </source>
</evidence>
<keyword evidence="3" id="KW-0862">Zinc</keyword>
<keyword evidence="2" id="KW-0479">Metal-binding</keyword>
<keyword evidence="5" id="KW-0520">NAD</keyword>
<dbReference type="InterPro" id="IPR011032">
    <property type="entry name" value="GroES-like_sf"/>
</dbReference>
<dbReference type="SUPFAM" id="SSF50129">
    <property type="entry name" value="GroES-like"/>
    <property type="match status" value="1"/>
</dbReference>
<dbReference type="GeneID" id="103610649"/>
<dbReference type="RefSeq" id="XP_008592991.1">
    <property type="nucleotide sequence ID" value="XM_008594769.1"/>
</dbReference>
<evidence type="ECO:0000256" key="5">
    <source>
        <dbReference type="ARBA" id="ARBA00023027"/>
    </source>
</evidence>
<accession>A0ABM0SJF0</accession>
<evidence type="ECO:0000313" key="6">
    <source>
        <dbReference type="Proteomes" id="UP000694923"/>
    </source>
</evidence>
<evidence type="ECO:0000256" key="1">
    <source>
        <dbReference type="ARBA" id="ARBA00013190"/>
    </source>
</evidence>
<protein>
    <recommendedName>
        <fullName evidence="1">alcohol dehydrogenase</fullName>
        <ecNumber evidence="1">1.1.1.1</ecNumber>
    </recommendedName>
</protein>
<gene>
    <name evidence="7" type="primary">LOC103610649</name>
</gene>
<dbReference type="PANTHER" id="PTHR43880:SF1">
    <property type="entry name" value="ALCOHOL DEHYDROGENASE 1A"/>
    <property type="match status" value="1"/>
</dbReference>
<reference evidence="7" key="1">
    <citation type="submission" date="2025-08" db="UniProtKB">
        <authorList>
            <consortium name="RefSeq"/>
        </authorList>
    </citation>
    <scope>IDENTIFICATION</scope>
</reference>
<keyword evidence="4" id="KW-0560">Oxidoreductase</keyword>
<dbReference type="Gene3D" id="3.90.180.10">
    <property type="entry name" value="Medium-chain alcohol dehydrogenases, catalytic domain"/>
    <property type="match status" value="1"/>
</dbReference>
<organism evidence="6 7">
    <name type="scientific">Galeopterus variegatus</name>
    <name type="common">Malayan flying lemur</name>
    <name type="synonym">Cynocephalus variegatus</name>
    <dbReference type="NCBI Taxonomy" id="482537"/>
    <lineage>
        <taxon>Eukaryota</taxon>
        <taxon>Metazoa</taxon>
        <taxon>Chordata</taxon>
        <taxon>Craniata</taxon>
        <taxon>Vertebrata</taxon>
        <taxon>Euteleostomi</taxon>
        <taxon>Mammalia</taxon>
        <taxon>Eutheria</taxon>
        <taxon>Euarchontoglires</taxon>
        <taxon>Dermoptera</taxon>
        <taxon>Cynocephalidae</taxon>
        <taxon>Galeopterus</taxon>
    </lineage>
</organism>
<dbReference type="Gene3D" id="3.40.50.720">
    <property type="entry name" value="NAD(P)-binding Rossmann-like Domain"/>
    <property type="match status" value="1"/>
</dbReference>
<keyword evidence="6" id="KW-1185">Reference proteome</keyword>
<dbReference type="Proteomes" id="UP000694923">
    <property type="component" value="Unplaced"/>
</dbReference>
<evidence type="ECO:0000313" key="7">
    <source>
        <dbReference type="RefSeq" id="XP_008592991.1"/>
    </source>
</evidence>
<evidence type="ECO:0000256" key="4">
    <source>
        <dbReference type="ARBA" id="ARBA00023002"/>
    </source>
</evidence>